<gene>
    <name evidence="1" type="ORF">S03H2_51680</name>
</gene>
<feature type="non-terminal residue" evidence="1">
    <location>
        <position position="1"/>
    </location>
</feature>
<dbReference type="EMBL" id="BARU01032802">
    <property type="protein sequence ID" value="GAH61976.1"/>
    <property type="molecule type" value="Genomic_DNA"/>
</dbReference>
<evidence type="ECO:0000313" key="1">
    <source>
        <dbReference type="EMBL" id="GAH61976.1"/>
    </source>
</evidence>
<sequence length="183" mass="21197">VTQHGIDDASVPKAFRLLDRSMDEERCDHYGRGYDGEERRWSEAATPEQLRVKDEAGMLADDAPPTARAPRTLARAEEALAVFRRFARDARHNALDARFWELAARERIFRVQLFDVMRRLYLARKGDGQDRSELDVPVRKALKDGDALYGRARELWRKILSPRTLDEELLTRWGEPRAYLSGE</sequence>
<comment type="caution">
    <text evidence="1">The sequence shown here is derived from an EMBL/GenBank/DDBJ whole genome shotgun (WGS) entry which is preliminary data.</text>
</comment>
<organism evidence="1">
    <name type="scientific">marine sediment metagenome</name>
    <dbReference type="NCBI Taxonomy" id="412755"/>
    <lineage>
        <taxon>unclassified sequences</taxon>
        <taxon>metagenomes</taxon>
        <taxon>ecological metagenomes</taxon>
    </lineage>
</organism>
<name>X1GVQ5_9ZZZZ</name>
<accession>X1GVQ5</accession>
<protein>
    <submittedName>
        <fullName evidence="1">Uncharacterized protein</fullName>
    </submittedName>
</protein>
<dbReference type="AlphaFoldDB" id="X1GVQ5"/>
<reference evidence="1" key="1">
    <citation type="journal article" date="2014" name="Front. Microbiol.">
        <title>High frequency of phylogenetically diverse reductive dehalogenase-homologous genes in deep subseafloor sedimentary metagenomes.</title>
        <authorList>
            <person name="Kawai M."/>
            <person name="Futagami T."/>
            <person name="Toyoda A."/>
            <person name="Takaki Y."/>
            <person name="Nishi S."/>
            <person name="Hori S."/>
            <person name="Arai W."/>
            <person name="Tsubouchi T."/>
            <person name="Morono Y."/>
            <person name="Uchiyama I."/>
            <person name="Ito T."/>
            <person name="Fujiyama A."/>
            <person name="Inagaki F."/>
            <person name="Takami H."/>
        </authorList>
    </citation>
    <scope>NUCLEOTIDE SEQUENCE</scope>
    <source>
        <strain evidence="1">Expedition CK06-06</strain>
    </source>
</reference>
<proteinExistence type="predicted"/>